<proteinExistence type="predicted"/>
<evidence type="ECO:0000313" key="2">
    <source>
        <dbReference type="Proteomes" id="UP000308600"/>
    </source>
</evidence>
<keyword evidence="2" id="KW-1185">Reference proteome</keyword>
<sequence>MMHQTLTSIPEAHEIAIQKLDDEIRSLTEKLCHLKSQRNGFSITHSLPIEILTEIFVLTQAARYTLPETPVLPASILRMWLPVTHVSRHWRKVALNCSELWREIGPLPEAAIREFLVRSGGRSLSVDVIGGFSLLYRRPRCYSDGLLADIFAQTFRIQRFSLDGAEHFNQVLPYLTSKSAPKLETLSISGGRDAGEILTIPGDVDLFQGTTPQLDTLWLYRCQITPESALFTNNLATLHVNKCPIGSTAIWLRILKQIPRLSDLSLIGSFTDESEYAVESAPTPVLKEFEAVPLLQLSKLAIEGSWLKSDLDFLAHITFPSRATIEFSSNICSPLPQPTPQAPPLISFLRVYNQSRYGPLETEITAITLKEIKEPSYSTSLRFLTEGASRSGLDVTIGGLQDVDCDEALVAEFSFLPISHTTSLTISCYVSPETLKVLSDRLPKLQEVSCSGIAGRCFLMVLTASFFDFHTLEEDADIGGSGSIARQRGVHVVETTEGIEESNQVDRLPTGTVLLNPGSQPRPYFESLKSIHLDNTPVDTFNSALVVALSARRSIGLPVKKLRLTGISQVPDDTLARVFYLVDDLQCEFDEPELDSEHPWDVQDVDWADEVLDDDGLEG</sequence>
<accession>A0ACD3AD99</accession>
<evidence type="ECO:0000313" key="1">
    <source>
        <dbReference type="EMBL" id="TFK63491.1"/>
    </source>
</evidence>
<gene>
    <name evidence="1" type="ORF">BDN72DRAFT_963882</name>
</gene>
<dbReference type="Proteomes" id="UP000308600">
    <property type="component" value="Unassembled WGS sequence"/>
</dbReference>
<organism evidence="1 2">
    <name type="scientific">Pluteus cervinus</name>
    <dbReference type="NCBI Taxonomy" id="181527"/>
    <lineage>
        <taxon>Eukaryota</taxon>
        <taxon>Fungi</taxon>
        <taxon>Dikarya</taxon>
        <taxon>Basidiomycota</taxon>
        <taxon>Agaricomycotina</taxon>
        <taxon>Agaricomycetes</taxon>
        <taxon>Agaricomycetidae</taxon>
        <taxon>Agaricales</taxon>
        <taxon>Pluteineae</taxon>
        <taxon>Pluteaceae</taxon>
        <taxon>Pluteus</taxon>
    </lineage>
</organism>
<dbReference type="EMBL" id="ML208520">
    <property type="protein sequence ID" value="TFK63491.1"/>
    <property type="molecule type" value="Genomic_DNA"/>
</dbReference>
<reference evidence="1 2" key="1">
    <citation type="journal article" date="2019" name="Nat. Ecol. Evol.">
        <title>Megaphylogeny resolves global patterns of mushroom evolution.</title>
        <authorList>
            <person name="Varga T."/>
            <person name="Krizsan K."/>
            <person name="Foldi C."/>
            <person name="Dima B."/>
            <person name="Sanchez-Garcia M."/>
            <person name="Sanchez-Ramirez S."/>
            <person name="Szollosi G.J."/>
            <person name="Szarkandi J.G."/>
            <person name="Papp V."/>
            <person name="Albert L."/>
            <person name="Andreopoulos W."/>
            <person name="Angelini C."/>
            <person name="Antonin V."/>
            <person name="Barry K.W."/>
            <person name="Bougher N.L."/>
            <person name="Buchanan P."/>
            <person name="Buyck B."/>
            <person name="Bense V."/>
            <person name="Catcheside P."/>
            <person name="Chovatia M."/>
            <person name="Cooper J."/>
            <person name="Damon W."/>
            <person name="Desjardin D."/>
            <person name="Finy P."/>
            <person name="Geml J."/>
            <person name="Haridas S."/>
            <person name="Hughes K."/>
            <person name="Justo A."/>
            <person name="Karasinski D."/>
            <person name="Kautmanova I."/>
            <person name="Kiss B."/>
            <person name="Kocsube S."/>
            <person name="Kotiranta H."/>
            <person name="LaButti K.M."/>
            <person name="Lechner B.E."/>
            <person name="Liimatainen K."/>
            <person name="Lipzen A."/>
            <person name="Lukacs Z."/>
            <person name="Mihaltcheva S."/>
            <person name="Morgado L.N."/>
            <person name="Niskanen T."/>
            <person name="Noordeloos M.E."/>
            <person name="Ohm R.A."/>
            <person name="Ortiz-Santana B."/>
            <person name="Ovrebo C."/>
            <person name="Racz N."/>
            <person name="Riley R."/>
            <person name="Savchenko A."/>
            <person name="Shiryaev A."/>
            <person name="Soop K."/>
            <person name="Spirin V."/>
            <person name="Szebenyi C."/>
            <person name="Tomsovsky M."/>
            <person name="Tulloss R.E."/>
            <person name="Uehling J."/>
            <person name="Grigoriev I.V."/>
            <person name="Vagvolgyi C."/>
            <person name="Papp T."/>
            <person name="Martin F.M."/>
            <person name="Miettinen O."/>
            <person name="Hibbett D.S."/>
            <person name="Nagy L.G."/>
        </authorList>
    </citation>
    <scope>NUCLEOTIDE SEQUENCE [LARGE SCALE GENOMIC DNA]</scope>
    <source>
        <strain evidence="1 2">NL-1719</strain>
    </source>
</reference>
<name>A0ACD3AD99_9AGAR</name>
<protein>
    <submittedName>
        <fullName evidence="1">Uncharacterized protein</fullName>
    </submittedName>
</protein>